<organism evidence="1 2">
    <name type="scientific">Kickxella alabastrina</name>
    <dbReference type="NCBI Taxonomy" id="61397"/>
    <lineage>
        <taxon>Eukaryota</taxon>
        <taxon>Fungi</taxon>
        <taxon>Fungi incertae sedis</taxon>
        <taxon>Zoopagomycota</taxon>
        <taxon>Kickxellomycotina</taxon>
        <taxon>Kickxellomycetes</taxon>
        <taxon>Kickxellales</taxon>
        <taxon>Kickxellaceae</taxon>
        <taxon>Kickxella</taxon>
    </lineage>
</organism>
<accession>A0ACC1IK67</accession>
<sequence length="404" mass="45278">MDRPHQALQTLASPPIHSLPEYLYHAYESTPSAGAVPAERPMLIDARTDRTITYTQFKQMSATLATTLHSRYGITSGHTIAILSSSSIDIPIISAAAWILCANIVILTPKLNPGESDIYGYHWWFCVELNALMRANHMPSIFFASAMYHQAIQETILSYMIYPEEMPYIIRMTPDVDIDGREVWGNYNLPDLYTPRPNTDLPYSRQVLCETMAQELAAVLYFTQAKEEHGLPVIEVTRMSHANTIYFYLNTQRQSSSSMPHPSDISPSTVVLGVKPTYTVFRLHLAYRLHKTIMDLFCCKAAYLVAECFDLNEFIRVVEQYEVKNAELVFEEINMLIAHLRGIASITSTSSSSGAGAGVLLASLRFIYTASKKAVEQLAPRLAEVLPGVQIIHTRFGSYIDPPA</sequence>
<dbReference type="Proteomes" id="UP001150581">
    <property type="component" value="Unassembled WGS sequence"/>
</dbReference>
<protein>
    <submittedName>
        <fullName evidence="1">Uncharacterized protein</fullName>
    </submittedName>
</protein>
<dbReference type="EMBL" id="JANBPG010000355">
    <property type="protein sequence ID" value="KAJ1897217.1"/>
    <property type="molecule type" value="Genomic_DNA"/>
</dbReference>
<keyword evidence="2" id="KW-1185">Reference proteome</keyword>
<gene>
    <name evidence="1" type="ORF">LPJ66_003501</name>
</gene>
<reference evidence="1" key="1">
    <citation type="submission" date="2022-07" db="EMBL/GenBank/DDBJ databases">
        <title>Phylogenomic reconstructions and comparative analyses of Kickxellomycotina fungi.</title>
        <authorList>
            <person name="Reynolds N.K."/>
            <person name="Stajich J.E."/>
            <person name="Barry K."/>
            <person name="Grigoriev I.V."/>
            <person name="Crous P."/>
            <person name="Smith M.E."/>
        </authorList>
    </citation>
    <scope>NUCLEOTIDE SEQUENCE</scope>
    <source>
        <strain evidence="1">Benny 63K</strain>
    </source>
</reference>
<evidence type="ECO:0000313" key="2">
    <source>
        <dbReference type="Proteomes" id="UP001150581"/>
    </source>
</evidence>
<comment type="caution">
    <text evidence="1">The sequence shown here is derived from an EMBL/GenBank/DDBJ whole genome shotgun (WGS) entry which is preliminary data.</text>
</comment>
<proteinExistence type="predicted"/>
<evidence type="ECO:0000313" key="1">
    <source>
        <dbReference type="EMBL" id="KAJ1897217.1"/>
    </source>
</evidence>
<name>A0ACC1IK67_9FUNG</name>